<protein>
    <submittedName>
        <fullName evidence="2">DUF1310 family protein</fullName>
    </submittedName>
</protein>
<keyword evidence="3" id="KW-1185">Reference proteome</keyword>
<dbReference type="Pfam" id="PF07006">
    <property type="entry name" value="DUF1310"/>
    <property type="match status" value="1"/>
</dbReference>
<dbReference type="Proteomes" id="UP000291289">
    <property type="component" value="Unassembled WGS sequence"/>
</dbReference>
<keyword evidence="1" id="KW-0472">Membrane</keyword>
<gene>
    <name evidence="2" type="ORF">EJ419_01110</name>
</gene>
<evidence type="ECO:0000313" key="3">
    <source>
        <dbReference type="Proteomes" id="UP000291289"/>
    </source>
</evidence>
<keyword evidence="1" id="KW-0812">Transmembrane</keyword>
<reference evidence="2 3" key="1">
    <citation type="submission" date="2018-12" db="EMBL/GenBank/DDBJ databases">
        <title>Alloscrdovia theropitheci sp. nov: a novel taxon from the feces of the bleeding-herat monkey (Theropithecus geleda).</title>
        <authorList>
            <person name="Modesto M."/>
        </authorList>
    </citation>
    <scope>NUCLEOTIDE SEQUENCE [LARGE SCALE GENOMIC DNA]</scope>
    <source>
        <strain evidence="2 3">GLDI4/2</strain>
    </source>
</reference>
<evidence type="ECO:0000256" key="1">
    <source>
        <dbReference type="SAM" id="Phobius"/>
    </source>
</evidence>
<dbReference type="AlphaFoldDB" id="A0A4R0QTT6"/>
<organism evidence="2 3">
    <name type="scientific">Alloscardovia theropitheci</name>
    <dbReference type="NCBI Taxonomy" id="2496842"/>
    <lineage>
        <taxon>Bacteria</taxon>
        <taxon>Bacillati</taxon>
        <taxon>Actinomycetota</taxon>
        <taxon>Actinomycetes</taxon>
        <taxon>Bifidobacteriales</taxon>
        <taxon>Bifidobacteriaceae</taxon>
        <taxon>Alloscardovia</taxon>
    </lineage>
</organism>
<dbReference type="RefSeq" id="WP_131283085.1">
    <property type="nucleotide sequence ID" value="NZ_RXLP01000004.1"/>
</dbReference>
<comment type="caution">
    <text evidence="2">The sequence shown here is derived from an EMBL/GenBank/DDBJ whole genome shotgun (WGS) entry which is preliminary data.</text>
</comment>
<accession>A0A4R0QTT6</accession>
<dbReference type="EMBL" id="RXLP01000004">
    <property type="protein sequence ID" value="TCD54735.1"/>
    <property type="molecule type" value="Genomic_DNA"/>
</dbReference>
<dbReference type="OrthoDB" id="2235740at2"/>
<sequence length="136" mass="15519">MKAFKHFAHHHRVLSVIILIIIGLVSTVGIFQLSEQTYMYSIVMGPQGTSLIEDMLKNDDPNAFTPQGKIKSYRVLTKTIEHNPMGGIMARIELNNDSNLIMGIAFEKNNQASELYVRETFTYPQVEKLYKQLKTD</sequence>
<evidence type="ECO:0000313" key="2">
    <source>
        <dbReference type="EMBL" id="TCD54735.1"/>
    </source>
</evidence>
<dbReference type="InterPro" id="IPR010738">
    <property type="entry name" value="DUF1310"/>
</dbReference>
<name>A0A4R0QTT6_9BIFI</name>
<proteinExistence type="predicted"/>
<feature type="transmembrane region" description="Helical" evidence="1">
    <location>
        <begin position="12"/>
        <end position="33"/>
    </location>
</feature>
<keyword evidence="1" id="KW-1133">Transmembrane helix</keyword>